<dbReference type="GO" id="GO:0071949">
    <property type="term" value="F:FAD binding"/>
    <property type="evidence" value="ECO:0007669"/>
    <property type="project" value="TreeGrafter"/>
</dbReference>
<keyword evidence="1" id="KW-0561">Oxygen transport</keyword>
<keyword evidence="1" id="KW-0813">Transport</keyword>
<evidence type="ECO:0000256" key="2">
    <source>
        <dbReference type="SAM" id="MobiDB-lite"/>
    </source>
</evidence>
<dbReference type="InterPro" id="IPR000971">
    <property type="entry name" value="Globin"/>
</dbReference>
<dbReference type="GO" id="GO:0020037">
    <property type="term" value="F:heme binding"/>
    <property type="evidence" value="ECO:0007669"/>
    <property type="project" value="InterPro"/>
</dbReference>
<dbReference type="SUPFAM" id="SSF46458">
    <property type="entry name" value="Globin-like"/>
    <property type="match status" value="1"/>
</dbReference>
<dbReference type="PANTHER" id="PTHR43396">
    <property type="entry name" value="FLAVOHEMOPROTEIN"/>
    <property type="match status" value="1"/>
</dbReference>
<dbReference type="EMBL" id="SPLM01000002">
    <property type="protein sequence ID" value="TMW68599.1"/>
    <property type="molecule type" value="Genomic_DNA"/>
</dbReference>
<dbReference type="InterPro" id="IPR012292">
    <property type="entry name" value="Globin/Proto"/>
</dbReference>
<dbReference type="OrthoDB" id="436496at2759"/>
<dbReference type="GO" id="GO:0019825">
    <property type="term" value="F:oxygen binding"/>
    <property type="evidence" value="ECO:0007669"/>
    <property type="project" value="InterPro"/>
</dbReference>
<keyword evidence="1" id="KW-0479">Metal-binding</keyword>
<evidence type="ECO:0000259" key="3">
    <source>
        <dbReference type="Pfam" id="PF00042"/>
    </source>
</evidence>
<dbReference type="Pfam" id="PF00042">
    <property type="entry name" value="Globin"/>
    <property type="match status" value="1"/>
</dbReference>
<dbReference type="GO" id="GO:0046210">
    <property type="term" value="P:nitric oxide catabolic process"/>
    <property type="evidence" value="ECO:0007669"/>
    <property type="project" value="TreeGrafter"/>
</dbReference>
<dbReference type="Proteomes" id="UP000794436">
    <property type="component" value="Unassembled WGS sequence"/>
</dbReference>
<organism evidence="4 5">
    <name type="scientific">Pythium oligandrum</name>
    <name type="common">Mycoparasitic fungus</name>
    <dbReference type="NCBI Taxonomy" id="41045"/>
    <lineage>
        <taxon>Eukaryota</taxon>
        <taxon>Sar</taxon>
        <taxon>Stramenopiles</taxon>
        <taxon>Oomycota</taxon>
        <taxon>Peronosporomycetes</taxon>
        <taxon>Pythiales</taxon>
        <taxon>Pythiaceae</taxon>
        <taxon>Pythium</taxon>
    </lineage>
</organism>
<dbReference type="PANTHER" id="PTHR43396:SF6">
    <property type="entry name" value="ABL201WP"/>
    <property type="match status" value="1"/>
</dbReference>
<reference evidence="4" key="1">
    <citation type="submission" date="2019-03" db="EMBL/GenBank/DDBJ databases">
        <title>Long read genome sequence of the mycoparasitic Pythium oligandrum ATCC 38472 isolated from sugarbeet rhizosphere.</title>
        <authorList>
            <person name="Gaulin E."/>
        </authorList>
    </citation>
    <scope>NUCLEOTIDE SEQUENCE</scope>
    <source>
        <strain evidence="4">ATCC 38472_TT</strain>
    </source>
</reference>
<dbReference type="GO" id="GO:0005344">
    <property type="term" value="F:oxygen carrier activity"/>
    <property type="evidence" value="ECO:0007669"/>
    <property type="project" value="UniProtKB-KW"/>
</dbReference>
<comment type="similarity">
    <text evidence="1">Belongs to the globin family.</text>
</comment>
<comment type="caution">
    <text evidence="4">The sequence shown here is derived from an EMBL/GenBank/DDBJ whole genome shotgun (WGS) entry which is preliminary data.</text>
</comment>
<dbReference type="GO" id="GO:0008941">
    <property type="term" value="F:nitric oxide dioxygenase NAD(P)H activity"/>
    <property type="evidence" value="ECO:0007669"/>
    <property type="project" value="TreeGrafter"/>
</dbReference>
<name>A0A8K1CSU4_PYTOL</name>
<feature type="region of interest" description="Disordered" evidence="2">
    <location>
        <begin position="63"/>
        <end position="83"/>
    </location>
</feature>
<sequence>MGTCASSAVVGVFPHVGRSKQLTREQILMIDTHLPDFRYYEVSTEEHRQVAASHWNAVFKEVPSSRSTRTESTGGSKSSSATQSGSRIGILYDTFYAYLDKHLPEIKPVFRSSMHVRGKVLVHISAGMRSILASDNLIDKITALTRTHVRFGVQMEHFNAVGNALLYAMRETSEGSWSPVIEEAWRRLFAHCSALLLAHQKKANEERRQTKDMENIFTAYAQGPLANDLYSSPSNLPIPEK</sequence>
<dbReference type="InterPro" id="IPR044399">
    <property type="entry name" value="Mb-like_M"/>
</dbReference>
<evidence type="ECO:0000313" key="4">
    <source>
        <dbReference type="EMBL" id="TMW68599.1"/>
    </source>
</evidence>
<dbReference type="Gene3D" id="1.10.490.10">
    <property type="entry name" value="Globins"/>
    <property type="match status" value="1"/>
</dbReference>
<keyword evidence="1" id="KW-0349">Heme</keyword>
<evidence type="ECO:0000313" key="5">
    <source>
        <dbReference type="Proteomes" id="UP000794436"/>
    </source>
</evidence>
<protein>
    <recommendedName>
        <fullName evidence="3">Globin domain-containing protein</fullName>
    </recommendedName>
</protein>
<dbReference type="InterPro" id="IPR009050">
    <property type="entry name" value="Globin-like_sf"/>
</dbReference>
<dbReference type="AlphaFoldDB" id="A0A8K1CSU4"/>
<feature type="compositionally biased region" description="Low complexity" evidence="2">
    <location>
        <begin position="64"/>
        <end position="83"/>
    </location>
</feature>
<keyword evidence="1" id="KW-0408">Iron</keyword>
<dbReference type="GO" id="GO:0071500">
    <property type="term" value="P:cellular response to nitrosative stress"/>
    <property type="evidence" value="ECO:0007669"/>
    <property type="project" value="TreeGrafter"/>
</dbReference>
<keyword evidence="5" id="KW-1185">Reference proteome</keyword>
<accession>A0A8K1CSU4</accession>
<dbReference type="CDD" id="cd01040">
    <property type="entry name" value="Mb-like"/>
    <property type="match status" value="1"/>
</dbReference>
<evidence type="ECO:0000256" key="1">
    <source>
        <dbReference type="RuleBase" id="RU000356"/>
    </source>
</evidence>
<feature type="domain" description="Globin" evidence="3">
    <location>
        <begin position="134"/>
        <end position="192"/>
    </location>
</feature>
<proteinExistence type="inferred from homology"/>
<gene>
    <name evidence="4" type="ORF">Poli38472_006067</name>
</gene>